<keyword evidence="7 8" id="KW-0012">Acyltransferase</keyword>
<dbReference type="GO" id="GO:0016020">
    <property type="term" value="C:membrane"/>
    <property type="evidence" value="ECO:0007669"/>
    <property type="project" value="UniProtKB-SubCell"/>
</dbReference>
<accession>A0A2H9ZZF2</accession>
<keyword evidence="11" id="KW-0560">Oxidoreductase</keyword>
<feature type="transmembrane region" description="Helical" evidence="8">
    <location>
        <begin position="335"/>
        <end position="356"/>
    </location>
</feature>
<dbReference type="GO" id="GO:0005783">
    <property type="term" value="C:endoplasmic reticulum"/>
    <property type="evidence" value="ECO:0007669"/>
    <property type="project" value="TreeGrafter"/>
</dbReference>
<dbReference type="GO" id="GO:0005794">
    <property type="term" value="C:Golgi apparatus"/>
    <property type="evidence" value="ECO:0007669"/>
    <property type="project" value="TreeGrafter"/>
</dbReference>
<evidence type="ECO:0000256" key="1">
    <source>
        <dbReference type="ARBA" id="ARBA00004141"/>
    </source>
</evidence>
<keyword evidence="6 8" id="KW-0472">Membrane</keyword>
<keyword evidence="4 8" id="KW-0812">Transmembrane</keyword>
<sequence length="496" mass="56033">MPAEGCYLTSVVRCMGDTTCQWENRFLYQSSTVPNGRASVRSGPCFFALRSSSSAVRDDASLVRRGGIAYVDSTQAPTWTVQIKKCGSKCNNPSAPYSRSSYSVTEQTRSFSFSTAISRPLSRNAFNEAFSFKKMAFSFLQQWRERRNTEDRNPPPITSQSQAPNSNELVWFRAFGHQIPFSTALSRSSPTRVFFFRGRVICGPDPRGVLLSAISVLLSEWIFCSYISNSIRIISLSLLLTCTVIASLILVSTRDPGIIPRKEGPVMEDIGSCSRIRSRRIAINGVEMKLKYCRICGIFRPPRSCHCSVCDNCVEKFDHHCPWLSQCIGLRNYRYYMMLIFSALVFFIYMLSFSWWKIGKMMSEKEWGGFQLVVNMPETFALALISFTAIGFLGGLAIFHVYLIILNQTARENFKQRYAESPNPYDKGLLSNIKEALFTRLPPSKVNFRAVVEKQDGSLTRTASIANSIKEEDFSPMQNKPNQEESSGSYQDDQVV</sequence>
<feature type="region of interest" description="Disordered" evidence="9">
    <location>
        <begin position="466"/>
        <end position="496"/>
    </location>
</feature>
<dbReference type="InterPro" id="IPR001594">
    <property type="entry name" value="Palmitoyltrfase_DHHC"/>
</dbReference>
<evidence type="ECO:0000256" key="7">
    <source>
        <dbReference type="ARBA" id="ARBA00023315"/>
    </source>
</evidence>
<protein>
    <recommendedName>
        <fullName evidence="8">S-acyltransferase</fullName>
        <ecNumber evidence="8">2.3.1.225</ecNumber>
    </recommendedName>
    <alternativeName>
        <fullName evidence="8">Palmitoyltransferase</fullName>
    </alternativeName>
</protein>
<proteinExistence type="inferred from homology"/>
<dbReference type="GO" id="GO:0006612">
    <property type="term" value="P:protein targeting to membrane"/>
    <property type="evidence" value="ECO:0007669"/>
    <property type="project" value="TreeGrafter"/>
</dbReference>
<feature type="transmembrane region" description="Helical" evidence="8">
    <location>
        <begin position="380"/>
        <end position="405"/>
    </location>
</feature>
<dbReference type="InterPro" id="IPR039859">
    <property type="entry name" value="PFA4/ZDH16/20/ERF2-like"/>
</dbReference>
<keyword evidence="3 8" id="KW-0808">Transferase</keyword>
<evidence type="ECO:0000313" key="12">
    <source>
        <dbReference type="Proteomes" id="UP000236161"/>
    </source>
</evidence>
<comment type="similarity">
    <text evidence="2 8">Belongs to the DHHC palmitoyltransferase family.</text>
</comment>
<keyword evidence="12" id="KW-1185">Reference proteome</keyword>
<dbReference type="EMBL" id="KZ452270">
    <property type="protein sequence ID" value="PKA48656.1"/>
    <property type="molecule type" value="Genomic_DNA"/>
</dbReference>
<evidence type="ECO:0000256" key="3">
    <source>
        <dbReference type="ARBA" id="ARBA00022679"/>
    </source>
</evidence>
<dbReference type="Pfam" id="PF01529">
    <property type="entry name" value="DHHC"/>
    <property type="match status" value="1"/>
</dbReference>
<dbReference type="AlphaFoldDB" id="A0A2H9ZZF2"/>
<dbReference type="STRING" id="1088818.A0A2H9ZZF2"/>
<evidence type="ECO:0000256" key="2">
    <source>
        <dbReference type="ARBA" id="ARBA00008574"/>
    </source>
</evidence>
<reference evidence="11 12" key="1">
    <citation type="journal article" date="2017" name="Nature">
        <title>The Apostasia genome and the evolution of orchids.</title>
        <authorList>
            <person name="Zhang G.Q."/>
            <person name="Liu K.W."/>
            <person name="Li Z."/>
            <person name="Lohaus R."/>
            <person name="Hsiao Y.Y."/>
            <person name="Niu S.C."/>
            <person name="Wang J.Y."/>
            <person name="Lin Y.C."/>
            <person name="Xu Q."/>
            <person name="Chen L.J."/>
            <person name="Yoshida K."/>
            <person name="Fujiwara S."/>
            <person name="Wang Z.W."/>
            <person name="Zhang Y.Q."/>
            <person name="Mitsuda N."/>
            <person name="Wang M."/>
            <person name="Liu G.H."/>
            <person name="Pecoraro L."/>
            <person name="Huang H.X."/>
            <person name="Xiao X.J."/>
            <person name="Lin M."/>
            <person name="Wu X.Y."/>
            <person name="Wu W.L."/>
            <person name="Chen Y.Y."/>
            <person name="Chang S.B."/>
            <person name="Sakamoto S."/>
            <person name="Ohme-Takagi M."/>
            <person name="Yagi M."/>
            <person name="Zeng S.J."/>
            <person name="Shen C.Y."/>
            <person name="Yeh C.M."/>
            <person name="Luo Y.B."/>
            <person name="Tsai W.C."/>
            <person name="Van de Peer Y."/>
            <person name="Liu Z.J."/>
        </authorList>
    </citation>
    <scope>NUCLEOTIDE SEQUENCE [LARGE SCALE GENOMIC DNA]</scope>
    <source>
        <strain evidence="12">cv. Shenzhen</strain>
        <tissue evidence="11">Stem</tissue>
    </source>
</reference>
<dbReference type="EC" id="2.3.1.225" evidence="8"/>
<feature type="domain" description="Palmitoyltransferase DHHC" evidence="10">
    <location>
        <begin position="288"/>
        <end position="416"/>
    </location>
</feature>
<dbReference type="GO" id="GO:0016491">
    <property type="term" value="F:oxidoreductase activity"/>
    <property type="evidence" value="ECO:0007669"/>
    <property type="project" value="UniProtKB-KW"/>
</dbReference>
<evidence type="ECO:0000256" key="8">
    <source>
        <dbReference type="RuleBase" id="RU079119"/>
    </source>
</evidence>
<evidence type="ECO:0000256" key="5">
    <source>
        <dbReference type="ARBA" id="ARBA00022989"/>
    </source>
</evidence>
<feature type="compositionally biased region" description="Polar residues" evidence="9">
    <location>
        <begin position="476"/>
        <end position="496"/>
    </location>
</feature>
<evidence type="ECO:0000256" key="9">
    <source>
        <dbReference type="SAM" id="MobiDB-lite"/>
    </source>
</evidence>
<gene>
    <name evidence="11" type="ORF">AXF42_Ash018473</name>
</gene>
<comment type="catalytic activity">
    <reaction evidence="8">
        <text>L-cysteinyl-[protein] + hexadecanoyl-CoA = S-hexadecanoyl-L-cysteinyl-[protein] + CoA</text>
        <dbReference type="Rhea" id="RHEA:36683"/>
        <dbReference type="Rhea" id="RHEA-COMP:10131"/>
        <dbReference type="Rhea" id="RHEA-COMP:11032"/>
        <dbReference type="ChEBI" id="CHEBI:29950"/>
        <dbReference type="ChEBI" id="CHEBI:57287"/>
        <dbReference type="ChEBI" id="CHEBI:57379"/>
        <dbReference type="ChEBI" id="CHEBI:74151"/>
        <dbReference type="EC" id="2.3.1.225"/>
    </reaction>
</comment>
<evidence type="ECO:0000313" key="11">
    <source>
        <dbReference type="EMBL" id="PKA48656.1"/>
    </source>
</evidence>
<dbReference type="Proteomes" id="UP000236161">
    <property type="component" value="Unassembled WGS sequence"/>
</dbReference>
<evidence type="ECO:0000259" key="10">
    <source>
        <dbReference type="Pfam" id="PF01529"/>
    </source>
</evidence>
<dbReference type="GO" id="GO:0019706">
    <property type="term" value="F:protein-cysteine S-palmitoyltransferase activity"/>
    <property type="evidence" value="ECO:0007669"/>
    <property type="project" value="UniProtKB-EC"/>
</dbReference>
<organism evidence="11 12">
    <name type="scientific">Apostasia shenzhenica</name>
    <dbReference type="NCBI Taxonomy" id="1088818"/>
    <lineage>
        <taxon>Eukaryota</taxon>
        <taxon>Viridiplantae</taxon>
        <taxon>Streptophyta</taxon>
        <taxon>Embryophyta</taxon>
        <taxon>Tracheophyta</taxon>
        <taxon>Spermatophyta</taxon>
        <taxon>Magnoliopsida</taxon>
        <taxon>Liliopsida</taxon>
        <taxon>Asparagales</taxon>
        <taxon>Orchidaceae</taxon>
        <taxon>Apostasioideae</taxon>
        <taxon>Apostasia</taxon>
    </lineage>
</organism>
<name>A0A2H9ZZF2_9ASPA</name>
<comment type="domain">
    <text evidence="8">The DHHC domain is required for palmitoyltransferase activity.</text>
</comment>
<dbReference type="OrthoDB" id="4096362at2759"/>
<feature type="transmembrane region" description="Helical" evidence="8">
    <location>
        <begin position="234"/>
        <end position="252"/>
    </location>
</feature>
<comment type="subcellular location">
    <subcellularLocation>
        <location evidence="1">Membrane</location>
        <topology evidence="1">Multi-pass membrane protein</topology>
    </subcellularLocation>
</comment>
<evidence type="ECO:0000256" key="6">
    <source>
        <dbReference type="ARBA" id="ARBA00023136"/>
    </source>
</evidence>
<evidence type="ECO:0000256" key="4">
    <source>
        <dbReference type="ARBA" id="ARBA00022692"/>
    </source>
</evidence>
<dbReference type="PROSITE" id="PS50216">
    <property type="entry name" value="DHHC"/>
    <property type="match status" value="1"/>
</dbReference>
<keyword evidence="5 8" id="KW-1133">Transmembrane helix</keyword>
<dbReference type="PANTHER" id="PTHR22883:SF57">
    <property type="entry name" value="S-ACYLTRANSFERASE"/>
    <property type="match status" value="1"/>
</dbReference>
<dbReference type="PANTHER" id="PTHR22883">
    <property type="entry name" value="ZINC FINGER DHHC DOMAIN CONTAINING PROTEIN"/>
    <property type="match status" value="1"/>
</dbReference>